<comment type="caution">
    <text evidence="1">The sequence shown here is derived from an EMBL/GenBank/DDBJ whole genome shotgun (WGS) entry which is preliminary data.</text>
</comment>
<reference evidence="1" key="1">
    <citation type="submission" date="2023-10" db="EMBL/GenBank/DDBJ databases">
        <title>Amphibacter perezi, gen. nov., sp. nov. a novel taxa of the family Comamonadaceae, class Betaproteobacteria isolated from the skin microbiota of Pelophylax perezi from different populations.</title>
        <authorList>
            <person name="Costa S."/>
            <person name="Proenca D.N."/>
            <person name="Lopes I."/>
            <person name="Morais P.V."/>
        </authorList>
    </citation>
    <scope>NUCLEOTIDE SEQUENCE</scope>
    <source>
        <strain evidence="1">SL12-8</strain>
    </source>
</reference>
<sequence>MDGQLNRRSILPGMEDGDSETDQESFEQVTLRVAGHMLMVAGWVFLALLLIQTLMNTINRVNTVAYPVMSITMLMAWLLSRWRPHWRDTIITACVVLVALYIPFIVGLGMMDQLPHRELHLLAPASVMMPFSYLLIFFVFRMQTALMFSAVLFIGYALALVLPVYVLLPDYAQANAGFSVGVILIAQPVYVLMLTTFAWLKQRYESVQVRTDSLEMAADTDGLTQMHNRRRMTRELQRLLGSRTTRPIGLLIFDIDHFKSVNDNHGHQIGDEVLVQMAQTVKSCLREGEIAARWGGEEFLVAMPVNGLEDLQEIGERLRSSIEAQNWPLQLPITASFGASVWAPPETVDQLVDRADRALYSAKRCGRNCVRAYSPHEFPTAVMMDSEMEAPLPT</sequence>
<evidence type="ECO:0000313" key="1">
    <source>
        <dbReference type="EMBL" id="MEJ7136949.1"/>
    </source>
</evidence>
<dbReference type="EMBL" id="JAWDIE010000001">
    <property type="protein sequence ID" value="MEJ7136949.1"/>
    <property type="molecule type" value="Genomic_DNA"/>
</dbReference>
<dbReference type="EC" id="2.7.7.65" evidence="1"/>
<keyword evidence="2" id="KW-1185">Reference proteome</keyword>
<dbReference type="Proteomes" id="UP001364695">
    <property type="component" value="Unassembled WGS sequence"/>
</dbReference>
<keyword evidence="1" id="KW-0808">Transferase</keyword>
<gene>
    <name evidence="1" type="ORF">RV045_00695</name>
</gene>
<accession>A0ACC6NYB7</accession>
<keyword evidence="1" id="KW-0548">Nucleotidyltransferase</keyword>
<protein>
    <submittedName>
        <fullName evidence="1">GGDEF domain-containing protein</fullName>
        <ecNumber evidence="1">2.7.7.65</ecNumber>
    </submittedName>
</protein>
<evidence type="ECO:0000313" key="2">
    <source>
        <dbReference type="Proteomes" id="UP001364695"/>
    </source>
</evidence>
<organism evidence="1 2">
    <name type="scientific">Amphibiibacter pelophylacis</name>
    <dbReference type="NCBI Taxonomy" id="1799477"/>
    <lineage>
        <taxon>Bacteria</taxon>
        <taxon>Pseudomonadati</taxon>
        <taxon>Pseudomonadota</taxon>
        <taxon>Betaproteobacteria</taxon>
        <taxon>Burkholderiales</taxon>
        <taxon>Sphaerotilaceae</taxon>
        <taxon>Amphibiibacter</taxon>
    </lineage>
</organism>
<name>A0ACC6NYB7_9BURK</name>
<proteinExistence type="predicted"/>